<feature type="transmembrane region" description="Helical" evidence="2">
    <location>
        <begin position="89"/>
        <end position="107"/>
    </location>
</feature>
<evidence type="ECO:0000313" key="4">
    <source>
        <dbReference type="Proteomes" id="UP000016924"/>
    </source>
</evidence>
<feature type="transmembrane region" description="Helical" evidence="2">
    <location>
        <begin position="166"/>
        <end position="187"/>
    </location>
</feature>
<dbReference type="OMA" id="TTVWCEL"/>
<dbReference type="EMBL" id="JH767580">
    <property type="protein sequence ID" value="EON66419.1"/>
    <property type="molecule type" value="Genomic_DNA"/>
</dbReference>
<feature type="transmembrane region" description="Helical" evidence="2">
    <location>
        <begin position="253"/>
        <end position="269"/>
    </location>
</feature>
<feature type="region of interest" description="Disordered" evidence="1">
    <location>
        <begin position="1"/>
        <end position="54"/>
    </location>
</feature>
<dbReference type="STRING" id="1168221.R7YX87"/>
<keyword evidence="2" id="KW-0472">Membrane</keyword>
<proteinExistence type="predicted"/>
<dbReference type="GeneID" id="19902827"/>
<feature type="transmembrane region" description="Helical" evidence="2">
    <location>
        <begin position="275"/>
        <end position="295"/>
    </location>
</feature>
<evidence type="ECO:0008006" key="5">
    <source>
        <dbReference type="Google" id="ProtNLM"/>
    </source>
</evidence>
<dbReference type="Pfam" id="PF06912">
    <property type="entry name" value="DUF1275"/>
    <property type="match status" value="1"/>
</dbReference>
<feature type="compositionally biased region" description="Polar residues" evidence="1">
    <location>
        <begin position="1"/>
        <end position="12"/>
    </location>
</feature>
<feature type="transmembrane region" description="Helical" evidence="2">
    <location>
        <begin position="138"/>
        <end position="159"/>
    </location>
</feature>
<dbReference type="AlphaFoldDB" id="R7YX87"/>
<name>R7YX87_CONA1</name>
<dbReference type="OrthoDB" id="5223589at2759"/>
<accession>R7YX87</accession>
<feature type="transmembrane region" description="Helical" evidence="2">
    <location>
        <begin position="199"/>
        <end position="218"/>
    </location>
</feature>
<reference evidence="4" key="1">
    <citation type="submission" date="2012-06" db="EMBL/GenBank/DDBJ databases">
        <title>The genome sequence of Coniosporium apollinis CBS 100218.</title>
        <authorList>
            <consortium name="The Broad Institute Genome Sequencing Platform"/>
            <person name="Cuomo C."/>
            <person name="Gorbushina A."/>
            <person name="Noack S."/>
            <person name="Walker B."/>
            <person name="Young S.K."/>
            <person name="Zeng Q."/>
            <person name="Gargeya S."/>
            <person name="Fitzgerald M."/>
            <person name="Haas B."/>
            <person name="Abouelleil A."/>
            <person name="Alvarado L."/>
            <person name="Arachchi H.M."/>
            <person name="Berlin A.M."/>
            <person name="Chapman S.B."/>
            <person name="Goldberg J."/>
            <person name="Griggs A."/>
            <person name="Gujja S."/>
            <person name="Hansen M."/>
            <person name="Howarth C."/>
            <person name="Imamovic A."/>
            <person name="Larimer J."/>
            <person name="McCowan C."/>
            <person name="Montmayeur A."/>
            <person name="Murphy C."/>
            <person name="Neiman D."/>
            <person name="Pearson M."/>
            <person name="Priest M."/>
            <person name="Roberts A."/>
            <person name="Saif S."/>
            <person name="Shea T."/>
            <person name="Sisk P."/>
            <person name="Sykes S."/>
            <person name="Wortman J."/>
            <person name="Nusbaum C."/>
            <person name="Birren B."/>
        </authorList>
    </citation>
    <scope>NUCLEOTIDE SEQUENCE [LARGE SCALE GENOMIC DNA]</scope>
    <source>
        <strain evidence="4">CBS 100218</strain>
    </source>
</reference>
<dbReference type="PANTHER" id="PTHR37488">
    <property type="entry name" value="DUF1275 DOMAIN-CONTAINING PROTEIN"/>
    <property type="match status" value="1"/>
</dbReference>
<evidence type="ECO:0000256" key="1">
    <source>
        <dbReference type="SAM" id="MobiDB-lite"/>
    </source>
</evidence>
<dbReference type="InterPro" id="IPR010699">
    <property type="entry name" value="DUF1275"/>
</dbReference>
<organism evidence="3 4">
    <name type="scientific">Coniosporium apollinis (strain CBS 100218)</name>
    <name type="common">Rock-inhabiting black yeast</name>
    <dbReference type="NCBI Taxonomy" id="1168221"/>
    <lineage>
        <taxon>Eukaryota</taxon>
        <taxon>Fungi</taxon>
        <taxon>Dikarya</taxon>
        <taxon>Ascomycota</taxon>
        <taxon>Pezizomycotina</taxon>
        <taxon>Dothideomycetes</taxon>
        <taxon>Dothideomycetes incertae sedis</taxon>
        <taxon>Coniosporium</taxon>
    </lineage>
</organism>
<dbReference type="eggNOG" id="ENOG502SAKB">
    <property type="taxonomic scope" value="Eukaryota"/>
</dbReference>
<keyword evidence="2" id="KW-0812">Transmembrane</keyword>
<keyword evidence="2" id="KW-1133">Transmembrane helix</keyword>
<keyword evidence="4" id="KW-1185">Reference proteome</keyword>
<dbReference type="RefSeq" id="XP_007781736.1">
    <property type="nucleotide sequence ID" value="XM_007783546.1"/>
</dbReference>
<evidence type="ECO:0000313" key="3">
    <source>
        <dbReference type="EMBL" id="EON66419.1"/>
    </source>
</evidence>
<sequence length="326" mass="35688">MAEAQLQLSDSRFTQDLEKRRTAEDNDGPNTPATAGSSEPVSEDEPSSPPIFRLPTDPDVKLLRLPSHRRWRAYLFQSVQQDIFLEAELLILTLATGILDAMTFVWYRTFVSKQTGNAVLIALASLESKAVVQTEPHVATSLCVFVAGAAIFGHVGHLIGQHRRVWLIISNVLQTALVYGATALRFWGSDRSNGPESVGVVALLALSCGGQIALALCVKMPELNTTMITGALVMLAVDRNIFKRKNLARNRRVLSFLTIVAGGFIGAAVDRYFSPTFSLLLVAVLKTIVTVMFLFNRGTKKRRINLEGATESARSSVTFLKAIWGD</sequence>
<dbReference type="PANTHER" id="PTHR37488:SF2">
    <property type="entry name" value="DUF1275 DOMAIN-CONTAINING PROTEIN"/>
    <property type="match status" value="1"/>
</dbReference>
<gene>
    <name evidence="3" type="ORF">W97_05516</name>
</gene>
<protein>
    <recommendedName>
        <fullName evidence="5">DUF1275 domain protein</fullName>
    </recommendedName>
</protein>
<evidence type="ECO:0000256" key="2">
    <source>
        <dbReference type="SAM" id="Phobius"/>
    </source>
</evidence>
<feature type="compositionally biased region" description="Basic and acidic residues" evidence="1">
    <location>
        <begin position="13"/>
        <end position="24"/>
    </location>
</feature>
<dbReference type="HOGENOM" id="CLU_061825_1_1_1"/>
<dbReference type="Proteomes" id="UP000016924">
    <property type="component" value="Unassembled WGS sequence"/>
</dbReference>